<dbReference type="Proteomes" id="UP000429232">
    <property type="component" value="Chromosome"/>
</dbReference>
<keyword evidence="2" id="KW-1185">Reference proteome</keyword>
<reference evidence="1 2" key="1">
    <citation type="submission" date="2020-12" db="EMBL/GenBank/DDBJ databases">
        <title>HMF7856_wgs.fasta genome submission.</title>
        <authorList>
            <person name="Kang H."/>
            <person name="Kim H."/>
            <person name="Joh K."/>
        </authorList>
    </citation>
    <scope>NUCLEOTIDE SEQUENCE [LARGE SCALE GENOMIC DNA]</scope>
    <source>
        <strain evidence="1 2">HMF7856</strain>
    </source>
</reference>
<dbReference type="InterPro" id="IPR008962">
    <property type="entry name" value="PapD-like_sf"/>
</dbReference>
<protein>
    <submittedName>
        <fullName evidence="1">Uncharacterized protein</fullName>
    </submittedName>
</protein>
<dbReference type="AlphaFoldDB" id="A0A6I4I2V7"/>
<accession>A0A6I4I2V7</accession>
<evidence type="ECO:0000313" key="1">
    <source>
        <dbReference type="EMBL" id="QQL49134.1"/>
    </source>
</evidence>
<sequence>MRYFYAVIFLALINLPLGVKAQGNLLIVPRRVVFEGAKRVQELNLANTGIDSARFTISIIEYRMEKDGSFKEITAPDSGQYFADKFVRFFPRSVSLAPNEAQTIKLQLVNTAQLQTGEYRSHIYFRAVPKIDNSPIIDKSKDSAAIKGEISIKLLAQYGLSIPLIIRVGQQDLKVSMTNLIVKYQDNKPVLQLDINRSGNVSVYGDIKVNYVADNGTVSSLGIIRGLAVYTPNAVRTVNIALEPKSNQNLHKGKLQVIYTAQPEAKPQKFAETELLLK</sequence>
<gene>
    <name evidence="1" type="ORF">GO620_013240</name>
</gene>
<dbReference type="RefSeq" id="WP_157526908.1">
    <property type="nucleotide sequence ID" value="NZ_CP066775.1"/>
</dbReference>
<name>A0A6I4I2V7_9SPHI</name>
<organism evidence="1 2">
    <name type="scientific">Mucilaginibacter ginkgonis</name>
    <dbReference type="NCBI Taxonomy" id="2682091"/>
    <lineage>
        <taxon>Bacteria</taxon>
        <taxon>Pseudomonadati</taxon>
        <taxon>Bacteroidota</taxon>
        <taxon>Sphingobacteriia</taxon>
        <taxon>Sphingobacteriales</taxon>
        <taxon>Sphingobacteriaceae</taxon>
        <taxon>Mucilaginibacter</taxon>
    </lineage>
</organism>
<dbReference type="EMBL" id="CP066775">
    <property type="protein sequence ID" value="QQL49134.1"/>
    <property type="molecule type" value="Genomic_DNA"/>
</dbReference>
<proteinExistence type="predicted"/>
<dbReference type="KEGG" id="mgik:GO620_013240"/>
<evidence type="ECO:0000313" key="2">
    <source>
        <dbReference type="Proteomes" id="UP000429232"/>
    </source>
</evidence>
<dbReference type="SUPFAM" id="SSF49354">
    <property type="entry name" value="PapD-like"/>
    <property type="match status" value="1"/>
</dbReference>